<comment type="caution">
    <text evidence="2">The sequence shown here is derived from an EMBL/GenBank/DDBJ whole genome shotgun (WGS) entry which is preliminary data.</text>
</comment>
<dbReference type="Pfam" id="PF13579">
    <property type="entry name" value="Glyco_trans_4_4"/>
    <property type="match status" value="1"/>
</dbReference>
<gene>
    <name evidence="2" type="ORF">CH330_08200</name>
</gene>
<reference evidence="2 3" key="1">
    <citation type="submission" date="2017-07" db="EMBL/GenBank/DDBJ databases">
        <title>Recovery of genomes from metagenomes via a dereplication, aggregation, and scoring strategy.</title>
        <authorList>
            <person name="Sieber C.M."/>
            <person name="Probst A.J."/>
            <person name="Sharrar A."/>
            <person name="Thomas B.C."/>
            <person name="Hess M."/>
            <person name="Tringe S.G."/>
            <person name="Banfield J.F."/>
        </authorList>
    </citation>
    <scope>NUCLEOTIDE SEQUENCE [LARGE SCALE GENOMIC DNA]</scope>
    <source>
        <strain evidence="2">JGI_Cruoil_03_51_56</strain>
    </source>
</reference>
<evidence type="ECO:0000313" key="2">
    <source>
        <dbReference type="EMBL" id="OYD14578.1"/>
    </source>
</evidence>
<accession>A0A235BQH4</accession>
<dbReference type="EMBL" id="NOZP01000150">
    <property type="protein sequence ID" value="OYD14578.1"/>
    <property type="molecule type" value="Genomic_DNA"/>
</dbReference>
<dbReference type="Gene3D" id="3.40.50.2000">
    <property type="entry name" value="Glycogen Phosphorylase B"/>
    <property type="match status" value="2"/>
</dbReference>
<dbReference type="AlphaFoldDB" id="A0A235BQH4"/>
<dbReference type="SUPFAM" id="SSF53756">
    <property type="entry name" value="UDP-Glycosyltransferase/glycogen phosphorylase"/>
    <property type="match status" value="1"/>
</dbReference>
<evidence type="ECO:0000259" key="1">
    <source>
        <dbReference type="Pfam" id="PF13579"/>
    </source>
</evidence>
<feature type="domain" description="Glycosyltransferase subfamily 4-like N-terminal" evidence="1">
    <location>
        <begin position="22"/>
        <end position="205"/>
    </location>
</feature>
<name>A0A235BQH4_UNCW3</name>
<dbReference type="Proteomes" id="UP000215559">
    <property type="component" value="Unassembled WGS sequence"/>
</dbReference>
<proteinExistence type="predicted"/>
<dbReference type="Pfam" id="PF13692">
    <property type="entry name" value="Glyco_trans_1_4"/>
    <property type="match status" value="1"/>
</dbReference>
<evidence type="ECO:0000313" key="3">
    <source>
        <dbReference type="Proteomes" id="UP000215559"/>
    </source>
</evidence>
<protein>
    <recommendedName>
        <fullName evidence="1">Glycosyltransferase subfamily 4-like N-terminal domain-containing protein</fullName>
    </recommendedName>
</protein>
<organism evidence="2 3">
    <name type="scientific">candidate division WOR-3 bacterium JGI_Cruoil_03_51_56</name>
    <dbReference type="NCBI Taxonomy" id="1973747"/>
    <lineage>
        <taxon>Bacteria</taxon>
        <taxon>Bacteria division WOR-3</taxon>
    </lineage>
</organism>
<dbReference type="InterPro" id="IPR028098">
    <property type="entry name" value="Glyco_trans_4-like_N"/>
</dbReference>
<sequence length="398" mass="44534">MRRVLVVSYYTPPLGLSGVMRVTKLCKFLPEFGWRPLVLTVKPAAYYYYDPELLTDLKEVKVYRTESIDPARLLNRMRSGRSRLKPVLRNSLGKGVRLFNYFLFPDSKAGWFPFGSVAGRHIIDQEKPAAIFATAPPFTALLLGVRLKAHAHIPLVVDFRDPWPTGFVQPPSLQRPALRELRRYFVRHADLVLAVNAGTARQVGAETVVLDNGFDPEDFQLPGTRLEGFSIVHVGNLWQNQKEIIAVAEAIQDIPAGADGRLPLLYLAGRMDQITRQELKGNARVRILGTLSHKEVCGLMKGADVLLYLGKPEQPVGIKLYEYLGARRPIVVFGKDINEAAGIVADCGAGVTCFDSDSLCASFEQIRTEPSRFTNGGRGRFNRRKQTRWLAEKMESLI</sequence>